<accession>A0AAV0U3U6</accession>
<name>A0AAV0U3U6_9STRA</name>
<evidence type="ECO:0000313" key="2">
    <source>
        <dbReference type="Proteomes" id="UP001162029"/>
    </source>
</evidence>
<gene>
    <name evidence="1" type="ORF">PDE001_LOCUS4290</name>
</gene>
<comment type="caution">
    <text evidence="1">The sequence shown here is derived from an EMBL/GenBank/DDBJ whole genome shotgun (WGS) entry which is preliminary data.</text>
</comment>
<organism evidence="1 2">
    <name type="scientific">Peronospora destructor</name>
    <dbReference type="NCBI Taxonomy" id="86335"/>
    <lineage>
        <taxon>Eukaryota</taxon>
        <taxon>Sar</taxon>
        <taxon>Stramenopiles</taxon>
        <taxon>Oomycota</taxon>
        <taxon>Peronosporomycetes</taxon>
        <taxon>Peronosporales</taxon>
        <taxon>Peronosporaceae</taxon>
        <taxon>Peronospora</taxon>
    </lineage>
</organism>
<evidence type="ECO:0000313" key="1">
    <source>
        <dbReference type="EMBL" id="CAI5729594.1"/>
    </source>
</evidence>
<reference evidence="1" key="1">
    <citation type="submission" date="2022-12" db="EMBL/GenBank/DDBJ databases">
        <authorList>
            <person name="Webb A."/>
        </authorList>
    </citation>
    <scope>NUCLEOTIDE SEQUENCE</scope>
    <source>
        <strain evidence="1">Pd1</strain>
    </source>
</reference>
<dbReference type="EMBL" id="CANTFM010000767">
    <property type="protein sequence ID" value="CAI5729594.1"/>
    <property type="molecule type" value="Genomic_DNA"/>
</dbReference>
<evidence type="ECO:0008006" key="3">
    <source>
        <dbReference type="Google" id="ProtNLM"/>
    </source>
</evidence>
<dbReference type="Proteomes" id="UP001162029">
    <property type="component" value="Unassembled WGS sequence"/>
</dbReference>
<dbReference type="AlphaFoldDB" id="A0AAV0U3U6"/>
<sequence length="82" mass="9182">MHQPTPMLLEQRLVLVQLLRIGVAVLMRVLRISADRGFVQDVKCFVVGLLLSLVPAWHPQPIQGAVPMRGNAMPDNMPMQEI</sequence>
<proteinExistence type="predicted"/>
<protein>
    <recommendedName>
        <fullName evidence="3">Secreted protein</fullName>
    </recommendedName>
</protein>
<keyword evidence="2" id="KW-1185">Reference proteome</keyword>